<reference evidence="5 6" key="1">
    <citation type="submission" date="2017-09" db="EMBL/GenBank/DDBJ databases">
        <title>Sphingomonas adhaesiva DSM 7418, whole genome shotgun sequence.</title>
        <authorList>
            <person name="Feng G."/>
            <person name="Zhu H."/>
        </authorList>
    </citation>
    <scope>NUCLEOTIDE SEQUENCE [LARGE SCALE GENOMIC DNA]</scope>
    <source>
        <strain evidence="5 6">DSM 7418</strain>
    </source>
</reference>
<keyword evidence="6" id="KW-1185">Reference proteome</keyword>
<sequence>MDDGASGEREGRAARLNPALLRRLLRARDRIDAASHEPWSVSRLAEVSGVSKGHFARCFKAAFGIPPHRYVLSRRIERAKALLRDTEVSVTDVAFRTGWNSLGTFTRVFRDIVEESPAAFRRQARATPADLQGVPHCFVIAACRPDLTIAVSEKRRRRDANTLDL</sequence>
<proteinExistence type="predicted"/>
<comment type="caution">
    <text evidence="5">The sequence shown here is derived from an EMBL/GenBank/DDBJ whole genome shotgun (WGS) entry which is preliminary data.</text>
</comment>
<evidence type="ECO:0000313" key="5">
    <source>
        <dbReference type="EMBL" id="PCG14308.1"/>
    </source>
</evidence>
<dbReference type="GO" id="GO:0003700">
    <property type="term" value="F:DNA-binding transcription factor activity"/>
    <property type="evidence" value="ECO:0007669"/>
    <property type="project" value="InterPro"/>
</dbReference>
<dbReference type="Pfam" id="PF12833">
    <property type="entry name" value="HTH_18"/>
    <property type="match status" value="1"/>
</dbReference>
<name>A0A2A4I842_9SPHN</name>
<dbReference type="SMART" id="SM00342">
    <property type="entry name" value="HTH_ARAC"/>
    <property type="match status" value="1"/>
</dbReference>
<dbReference type="SUPFAM" id="SSF46689">
    <property type="entry name" value="Homeodomain-like"/>
    <property type="match status" value="2"/>
</dbReference>
<evidence type="ECO:0000313" key="6">
    <source>
        <dbReference type="Proteomes" id="UP000218323"/>
    </source>
</evidence>
<dbReference type="AlphaFoldDB" id="A0A2A4I842"/>
<dbReference type="RefSeq" id="WP_066708271.1">
    <property type="nucleotide sequence ID" value="NZ_NWVC01000004.1"/>
</dbReference>
<evidence type="ECO:0000256" key="3">
    <source>
        <dbReference type="ARBA" id="ARBA00023163"/>
    </source>
</evidence>
<dbReference type="GO" id="GO:0043565">
    <property type="term" value="F:sequence-specific DNA binding"/>
    <property type="evidence" value="ECO:0007669"/>
    <property type="project" value="InterPro"/>
</dbReference>
<dbReference type="InterPro" id="IPR018060">
    <property type="entry name" value="HTH_AraC"/>
</dbReference>
<dbReference type="Proteomes" id="UP000218323">
    <property type="component" value="Unassembled WGS sequence"/>
</dbReference>
<keyword evidence="1" id="KW-0805">Transcription regulation</keyword>
<evidence type="ECO:0000256" key="2">
    <source>
        <dbReference type="ARBA" id="ARBA00023125"/>
    </source>
</evidence>
<dbReference type="PROSITE" id="PS01124">
    <property type="entry name" value="HTH_ARAC_FAMILY_2"/>
    <property type="match status" value="1"/>
</dbReference>
<dbReference type="Gene3D" id="1.10.10.60">
    <property type="entry name" value="Homeodomain-like"/>
    <property type="match status" value="2"/>
</dbReference>
<dbReference type="InterPro" id="IPR050204">
    <property type="entry name" value="AraC_XylS_family_regulators"/>
</dbReference>
<protein>
    <submittedName>
        <fullName evidence="5">AraC family transcriptional regulator</fullName>
    </submittedName>
</protein>
<dbReference type="PANTHER" id="PTHR46796">
    <property type="entry name" value="HTH-TYPE TRANSCRIPTIONAL ACTIVATOR RHAS-RELATED"/>
    <property type="match status" value="1"/>
</dbReference>
<feature type="domain" description="HTH araC/xylS-type" evidence="4">
    <location>
        <begin position="25"/>
        <end position="123"/>
    </location>
</feature>
<dbReference type="PANTHER" id="PTHR46796:SF14">
    <property type="entry name" value="TRANSCRIPTIONAL REGULATORY PROTEIN"/>
    <property type="match status" value="1"/>
</dbReference>
<dbReference type="EMBL" id="NWVC01000004">
    <property type="protein sequence ID" value="PCG14308.1"/>
    <property type="molecule type" value="Genomic_DNA"/>
</dbReference>
<organism evidence="5 6">
    <name type="scientific">Sphingomonas adhaesiva</name>
    <dbReference type="NCBI Taxonomy" id="28212"/>
    <lineage>
        <taxon>Bacteria</taxon>
        <taxon>Pseudomonadati</taxon>
        <taxon>Pseudomonadota</taxon>
        <taxon>Alphaproteobacteria</taxon>
        <taxon>Sphingomonadales</taxon>
        <taxon>Sphingomonadaceae</taxon>
        <taxon>Sphingomonas</taxon>
    </lineage>
</organism>
<evidence type="ECO:0000259" key="4">
    <source>
        <dbReference type="PROSITE" id="PS01124"/>
    </source>
</evidence>
<gene>
    <name evidence="5" type="ORF">COA07_11045</name>
</gene>
<accession>A0A2A4I842</accession>
<keyword evidence="2" id="KW-0238">DNA-binding</keyword>
<keyword evidence="3" id="KW-0804">Transcription</keyword>
<dbReference type="InterPro" id="IPR009057">
    <property type="entry name" value="Homeodomain-like_sf"/>
</dbReference>
<evidence type="ECO:0000256" key="1">
    <source>
        <dbReference type="ARBA" id="ARBA00023015"/>
    </source>
</evidence>